<proteinExistence type="predicted"/>
<sequence length="76" mass="9155">MIDFLSFISIKKKERQMEREKKKKKKKKKQTAPLAPILALYKLTYKLRCSYQNIILEVQRFECFLLEQSIKCRGIT</sequence>
<gene>
    <name evidence="1" type="ORF">ACN38_g1906</name>
</gene>
<name>A0A0M8PGC0_9EURO</name>
<evidence type="ECO:0000313" key="2">
    <source>
        <dbReference type="Proteomes" id="UP000037696"/>
    </source>
</evidence>
<dbReference type="Proteomes" id="UP000037696">
    <property type="component" value="Unassembled WGS sequence"/>
</dbReference>
<organism evidence="1 2">
    <name type="scientific">Penicillium nordicum</name>
    <dbReference type="NCBI Taxonomy" id="229535"/>
    <lineage>
        <taxon>Eukaryota</taxon>
        <taxon>Fungi</taxon>
        <taxon>Dikarya</taxon>
        <taxon>Ascomycota</taxon>
        <taxon>Pezizomycotina</taxon>
        <taxon>Eurotiomycetes</taxon>
        <taxon>Eurotiomycetidae</taxon>
        <taxon>Eurotiales</taxon>
        <taxon>Aspergillaceae</taxon>
        <taxon>Penicillium</taxon>
    </lineage>
</organism>
<keyword evidence="2" id="KW-1185">Reference proteome</keyword>
<reference evidence="1 2" key="1">
    <citation type="submission" date="2015-08" db="EMBL/GenBank/DDBJ databases">
        <title>Genome sequencing of Penicillium nordicum.</title>
        <authorList>
            <person name="Nguyen H.D."/>
            <person name="Seifert K.A."/>
        </authorList>
    </citation>
    <scope>NUCLEOTIDE SEQUENCE [LARGE SCALE GENOMIC DNA]</scope>
    <source>
        <strain evidence="1 2">DAOMC 185683</strain>
    </source>
</reference>
<accession>A0A0M8PGC0</accession>
<evidence type="ECO:0000313" key="1">
    <source>
        <dbReference type="EMBL" id="KOS47110.1"/>
    </source>
</evidence>
<dbReference type="AlphaFoldDB" id="A0A0M8PGC0"/>
<comment type="caution">
    <text evidence="1">The sequence shown here is derived from an EMBL/GenBank/DDBJ whole genome shotgun (WGS) entry which is preliminary data.</text>
</comment>
<dbReference type="EMBL" id="LHQQ01000020">
    <property type="protein sequence ID" value="KOS47110.1"/>
    <property type="molecule type" value="Genomic_DNA"/>
</dbReference>
<protein>
    <submittedName>
        <fullName evidence="1">Uncharacterized protein</fullName>
    </submittedName>
</protein>